<proteinExistence type="inferred from homology"/>
<comment type="caution">
    <text evidence="5">The sequence shown here is derived from an EMBL/GenBank/DDBJ whole genome shotgun (WGS) entry which is preliminary data.</text>
</comment>
<comment type="similarity">
    <text evidence="1">Belongs to the class IV-like SAM-binding methyltransferase superfamily. RNA methyltransferase TrmH family.</text>
</comment>
<protein>
    <submittedName>
        <fullName evidence="5">rRNA methyltransferase</fullName>
    </submittedName>
</protein>
<evidence type="ECO:0000259" key="4">
    <source>
        <dbReference type="SMART" id="SM00967"/>
    </source>
</evidence>
<dbReference type="InterPro" id="IPR029028">
    <property type="entry name" value="Alpha/beta_knot_MTases"/>
</dbReference>
<evidence type="ECO:0000313" key="5">
    <source>
        <dbReference type="EMBL" id="GHO53473.1"/>
    </source>
</evidence>
<keyword evidence="2 5" id="KW-0489">Methyltransferase</keyword>
<dbReference type="EMBL" id="BNJG01000001">
    <property type="protein sequence ID" value="GHO53473.1"/>
    <property type="molecule type" value="Genomic_DNA"/>
</dbReference>
<evidence type="ECO:0000313" key="6">
    <source>
        <dbReference type="Proteomes" id="UP000654345"/>
    </source>
</evidence>
<evidence type="ECO:0000256" key="2">
    <source>
        <dbReference type="ARBA" id="ARBA00022603"/>
    </source>
</evidence>
<dbReference type="InterPro" id="IPR013123">
    <property type="entry name" value="SpoU_subst-bd"/>
</dbReference>
<dbReference type="SUPFAM" id="SSF55315">
    <property type="entry name" value="L30e-like"/>
    <property type="match status" value="1"/>
</dbReference>
<dbReference type="InterPro" id="IPR029064">
    <property type="entry name" value="Ribosomal_eL30-like_sf"/>
</dbReference>
<dbReference type="SUPFAM" id="SSF75217">
    <property type="entry name" value="alpha/beta knot"/>
    <property type="match status" value="1"/>
</dbReference>
<reference evidence="5 6" key="1">
    <citation type="journal article" date="2021" name="Int. J. Syst. Evol. Microbiol.">
        <title>Reticulibacter mediterranei gen. nov., sp. nov., within the new family Reticulibacteraceae fam. nov., and Ktedonospora formicarum gen. nov., sp. nov., Ktedonobacter robiniae sp. nov., Dictyobacter formicarum sp. nov. and Dictyobacter arantiisoli sp. nov., belonging to the class Ktedonobacteria.</title>
        <authorList>
            <person name="Yabe S."/>
            <person name="Zheng Y."/>
            <person name="Wang C.M."/>
            <person name="Sakai Y."/>
            <person name="Abe K."/>
            <person name="Yokota A."/>
            <person name="Donadio S."/>
            <person name="Cavaletti L."/>
            <person name="Monciardini P."/>
        </authorList>
    </citation>
    <scope>NUCLEOTIDE SEQUENCE [LARGE SCALE GENOMIC DNA]</scope>
    <source>
        <strain evidence="5 6">SOSP1-30</strain>
    </source>
</reference>
<dbReference type="GO" id="GO:0008168">
    <property type="term" value="F:methyltransferase activity"/>
    <property type="evidence" value="ECO:0007669"/>
    <property type="project" value="UniProtKB-KW"/>
</dbReference>
<dbReference type="Gene3D" id="3.30.1330.30">
    <property type="match status" value="1"/>
</dbReference>
<organism evidence="5 6">
    <name type="scientific">Ktedonobacter robiniae</name>
    <dbReference type="NCBI Taxonomy" id="2778365"/>
    <lineage>
        <taxon>Bacteria</taxon>
        <taxon>Bacillati</taxon>
        <taxon>Chloroflexota</taxon>
        <taxon>Ktedonobacteria</taxon>
        <taxon>Ktedonobacterales</taxon>
        <taxon>Ktedonobacteraceae</taxon>
        <taxon>Ktedonobacter</taxon>
    </lineage>
</organism>
<name>A0ABQ3UL53_9CHLR</name>
<accession>A0ABQ3UL53</accession>
<dbReference type="PANTHER" id="PTHR43191:SF2">
    <property type="entry name" value="RRNA METHYLTRANSFERASE 3, MITOCHONDRIAL"/>
    <property type="match status" value="1"/>
</dbReference>
<dbReference type="InterPro" id="IPR029026">
    <property type="entry name" value="tRNA_m1G_MTases_N"/>
</dbReference>
<dbReference type="PANTHER" id="PTHR43191">
    <property type="entry name" value="RRNA METHYLTRANSFERASE 3"/>
    <property type="match status" value="1"/>
</dbReference>
<dbReference type="RefSeq" id="WP_201370300.1">
    <property type="nucleotide sequence ID" value="NZ_BNJG01000001.1"/>
</dbReference>
<feature type="domain" description="RNA 2-O ribose methyltransferase substrate binding" evidence="4">
    <location>
        <begin position="36"/>
        <end position="112"/>
    </location>
</feature>
<dbReference type="InterPro" id="IPR001537">
    <property type="entry name" value="SpoU_MeTrfase"/>
</dbReference>
<dbReference type="GO" id="GO:0032259">
    <property type="term" value="P:methylation"/>
    <property type="evidence" value="ECO:0007669"/>
    <property type="project" value="UniProtKB-KW"/>
</dbReference>
<gene>
    <name evidence="5" type="ORF">KSB_19480</name>
</gene>
<dbReference type="Gene3D" id="3.40.1280.10">
    <property type="match status" value="1"/>
</dbReference>
<dbReference type="InterPro" id="IPR053888">
    <property type="entry name" value="MRM3-like_sub_bind"/>
</dbReference>
<keyword evidence="3" id="KW-0808">Transferase</keyword>
<dbReference type="Pfam" id="PF22435">
    <property type="entry name" value="MRM3-like_sub_bind"/>
    <property type="match status" value="1"/>
</dbReference>
<evidence type="ECO:0000256" key="1">
    <source>
        <dbReference type="ARBA" id="ARBA00007228"/>
    </source>
</evidence>
<evidence type="ECO:0000256" key="3">
    <source>
        <dbReference type="ARBA" id="ARBA00022679"/>
    </source>
</evidence>
<dbReference type="Pfam" id="PF00588">
    <property type="entry name" value="SpoU_methylase"/>
    <property type="match status" value="1"/>
</dbReference>
<keyword evidence="6" id="KW-1185">Reference proteome</keyword>
<dbReference type="Proteomes" id="UP000654345">
    <property type="component" value="Unassembled WGS sequence"/>
</dbReference>
<sequence>MLDMHQIMPAGQHNIHVRQYLALKNNTKHNPEHLITLEGLGPIQAAVEAGLELSCLFVCPERLRGSDGMALIELAITRKVHLYQVSEKVLGSMVDWEGPDGLAAMVRLRRYDLSHLQPRQKGTLLILDGLQIPGNIGTVIRSADGAGAHGIIITQSRQRLTHPKLVRASMGSLFALPIVESDVETTYAWLKRHGYQVVTTSPQARISFRQARYSARTAIVMGNEREGVSEEWFARHDLSVSIPMRGRADSLNVGNAAVLMLYEVLHQQQDELHGR</sequence>
<dbReference type="InterPro" id="IPR051259">
    <property type="entry name" value="rRNA_Methyltransferase"/>
</dbReference>
<dbReference type="SMART" id="SM00967">
    <property type="entry name" value="SpoU_sub_bind"/>
    <property type="match status" value="1"/>
</dbReference>